<dbReference type="EMBL" id="QJJQ01000003">
    <property type="protein sequence ID" value="PXW88719.1"/>
    <property type="molecule type" value="Genomic_DNA"/>
</dbReference>
<dbReference type="OrthoDB" id="5198189at2"/>
<dbReference type="InterPro" id="IPR024529">
    <property type="entry name" value="ECF_trnsprt_substrate-spec"/>
</dbReference>
<keyword evidence="1" id="KW-0472">Membrane</keyword>
<feature type="transmembrane region" description="Helical" evidence="1">
    <location>
        <begin position="6"/>
        <end position="23"/>
    </location>
</feature>
<dbReference type="AlphaFoldDB" id="A0A2V3WIW7"/>
<feature type="transmembrane region" description="Helical" evidence="1">
    <location>
        <begin position="35"/>
        <end position="59"/>
    </location>
</feature>
<evidence type="ECO:0000313" key="2">
    <source>
        <dbReference type="EMBL" id="PXW88719.1"/>
    </source>
</evidence>
<accession>A0A2V3WIW7</accession>
<keyword evidence="1" id="KW-0812">Transmembrane</keyword>
<proteinExistence type="predicted"/>
<evidence type="ECO:0000313" key="3">
    <source>
        <dbReference type="Proteomes" id="UP000247978"/>
    </source>
</evidence>
<feature type="transmembrane region" description="Helical" evidence="1">
    <location>
        <begin position="65"/>
        <end position="86"/>
    </location>
</feature>
<name>A0A2V3WIW7_9BACI</name>
<dbReference type="GO" id="GO:0022857">
    <property type="term" value="F:transmembrane transporter activity"/>
    <property type="evidence" value="ECO:0007669"/>
    <property type="project" value="InterPro"/>
</dbReference>
<feature type="transmembrane region" description="Helical" evidence="1">
    <location>
        <begin position="136"/>
        <end position="157"/>
    </location>
</feature>
<dbReference type="Proteomes" id="UP000247978">
    <property type="component" value="Unassembled WGS sequence"/>
</dbReference>
<feature type="transmembrane region" description="Helical" evidence="1">
    <location>
        <begin position="93"/>
        <end position="116"/>
    </location>
</feature>
<gene>
    <name evidence="2" type="ORF">DFR56_103225</name>
</gene>
<organism evidence="2 3">
    <name type="scientific">Pseudogracilibacillus auburnensis</name>
    <dbReference type="NCBI Taxonomy" id="1494959"/>
    <lineage>
        <taxon>Bacteria</taxon>
        <taxon>Bacillati</taxon>
        <taxon>Bacillota</taxon>
        <taxon>Bacilli</taxon>
        <taxon>Bacillales</taxon>
        <taxon>Bacillaceae</taxon>
        <taxon>Pseudogracilibacillus</taxon>
    </lineage>
</organism>
<evidence type="ECO:0000256" key="1">
    <source>
        <dbReference type="SAM" id="Phobius"/>
    </source>
</evidence>
<dbReference type="Gene3D" id="1.10.1760.20">
    <property type="match status" value="1"/>
</dbReference>
<keyword evidence="3" id="KW-1185">Reference proteome</keyword>
<reference evidence="2 3" key="1">
    <citation type="submission" date="2018-05" db="EMBL/GenBank/DDBJ databases">
        <title>Genomic Encyclopedia of Type Strains, Phase IV (KMG-IV): sequencing the most valuable type-strain genomes for metagenomic binning, comparative biology and taxonomic classification.</title>
        <authorList>
            <person name="Goeker M."/>
        </authorList>
    </citation>
    <scope>NUCLEOTIDE SEQUENCE [LARGE SCALE GENOMIC DNA]</scope>
    <source>
        <strain evidence="2 3">DSM 28556</strain>
    </source>
</reference>
<comment type="caution">
    <text evidence="2">The sequence shown here is derived from an EMBL/GenBank/DDBJ whole genome shotgun (WGS) entry which is preliminary data.</text>
</comment>
<keyword evidence="1" id="KW-1133">Transmembrane helix</keyword>
<sequence length="169" mass="18982">MNTYKITLLAIFAALGVVGRYAFAFLPNVQPVTALIIICGILLGPGSAFLLAILVTFLSNMLLGMGIWTVWQIMSWGLIGIICGILGKFFKQIPTYIIVIISVISGYFYGFVISLTTYQVTGKFWPYYIMGLPFDTYHAIGNAVFSVFLYPIIHYLLKKYANNRFHIQQ</sequence>
<dbReference type="RefSeq" id="WP_110394548.1">
    <property type="nucleotide sequence ID" value="NZ_JADIJL010000009.1"/>
</dbReference>
<protein>
    <submittedName>
        <fullName evidence="2">Energy-coupling factor transport system substrate-specific component</fullName>
    </submittedName>
</protein>
<dbReference type="Pfam" id="PF12822">
    <property type="entry name" value="ECF_trnsprt"/>
    <property type="match status" value="1"/>
</dbReference>